<feature type="compositionally biased region" description="Polar residues" evidence="9">
    <location>
        <begin position="143"/>
        <end position="152"/>
    </location>
</feature>
<evidence type="ECO:0000313" key="11">
    <source>
        <dbReference type="EMBL" id="KAL3395691.1"/>
    </source>
</evidence>
<keyword evidence="6 8" id="KW-0175">Coiled coil</keyword>
<feature type="coiled-coil region" evidence="8">
    <location>
        <begin position="463"/>
        <end position="490"/>
    </location>
</feature>
<feature type="compositionally biased region" description="Low complexity" evidence="9">
    <location>
        <begin position="1027"/>
        <end position="1039"/>
    </location>
</feature>
<sequence>MSDVTTASSSTTSQQDWFEELQRKIFEECIDQSNEASPTDSDDPAESCRGQRIGQDTALSSVGRTADVAAVPLSVIVRNIHQNFAKVPHFRFIFLSKSQRNDFLEELRCSLERVARSHQVSWPDFRDTSSGWFRKLLNLVQEDGNNNSQSDSMAEDLGKNDHGFEDQSNDDGRFDDDDFQLSSMRKINTMASCYSLNSSSAGFGTDSMLESSEENNPLHDDISGIDLEIRIRRYNEETASLKEDLLRAEETITTLEREIKLTQKALDQMNNKYLKLQKENEDHKEMLSVVERREESSKLDARKFEKAYNALQKKVKELERDKECIYNLKVKIDSIQKENANYIKQISEYKKKYEEKLIECEYLQEEYHELQNNKAQLEKSYEVNYNHQQEKINELQLLNAELQTKMMNRHCDSSSNISMSPPLYNESNLQNHSTPCNKHHKSHQDSLFMELKASGFSYDDSKIQELREELSFYNNEIADIVEKVDEALQTRTNLNISSTQAVSIQTLKHKITSLLNLVKTSTTIKSPSALRSGESKLEKPDVLPETKKTPVNRSDKNDDVVLENRSFYKNSTVGSAAAFTSTVPSIFENGVLMIDKATSPLLFSSKAAPATDLESSHEQEIVVPIVEALNRIIEIKGTEDVISDQDSLRLSKRSPKPKSIFTAKTNTDWSLYLLSNEASPKSSCITPEYLNFRALNQARGDAAYCDPFDKSPKEKLTSTAMKTLKSESRACKDDAGPDDPVNVDLRFVTVRPRQSTYQTDSLMTAADPNCSFETISPDEIKPDPSFCTTPIMSKIAPRRKLSVYDRSFEVNSSNSTLQVQESNLKATPLTREQLLHEYRCSNSSDSSLSPSPLPIKDKVIKTNAALDESLKTTTKPIKSVILAPPKFYLPDSSQIRQPDKTSVSKKLAFDKIPEKSEEPHVNFFTSPNDAVVLKNDELNTDDLQQSRILSSSNNDAVYAEEKFQNKDKQRVAVEMADISCSSKDGSFKPATISQIDISANSHEFSGNFFLPSSTEVYNQPCSKIGASPPTIGTTSSPSSDRSVPRNAMESNGVPNSSSSSDNSGKIVDQVGGDECEVSVDVDPERTCGAGIALDCCSSTLSAFDEQKLPPPSVDRAMSSGEDSSAESEECHAADAPLDRQSPVQVPSLLEKSVNETRPMEETMPVDTLQAIIVNNEESSTSELGDVTKNDDDSPKAFPSWTDQKLRDSGIASFPDMDSETSENLSEEDMKKKYTIFSVGLGTDRMTLSKRIILSRRHRDQAEKNFTNEVLKMQQDIKELAPLCVDSVSLERVERVKQQLEMIAHCTHQVSCNAETLGAVYQERRVSRAVLLADKYLQTLKCKCEKLAGELAETKKILAENNIVLEENFGEMSDDMPRVRYRTLSNNNRTMMARRRASIATISRPILGSSQDISKATRLLPSYLSSLDLPRQRNSMIGRAPGLRRPSLCSENLKWENEKLDRTDSASSINELREIYEQAESRRQSREENNNSIRTSILNLPTVSNEQADEDEILSNIRNDLDLNKADKVEDLNQLETTQPYRYRGLSRLLSYYSNWKPMIWGILIAFLVGFFFNRVVSSTKTSGPPIWWWSIEEILNQYGQVHPI</sequence>
<keyword evidence="4 10" id="KW-0812">Transmembrane</keyword>
<name>A0ABD2WRP6_9HYME</name>
<feature type="compositionally biased region" description="Acidic residues" evidence="9">
    <location>
        <begin position="167"/>
        <end position="177"/>
    </location>
</feature>
<evidence type="ECO:0000256" key="6">
    <source>
        <dbReference type="ARBA" id="ARBA00023054"/>
    </source>
</evidence>
<evidence type="ECO:0000256" key="8">
    <source>
        <dbReference type="SAM" id="Coils"/>
    </source>
</evidence>
<evidence type="ECO:0000256" key="10">
    <source>
        <dbReference type="SAM" id="Phobius"/>
    </source>
</evidence>
<accession>A0ABD2WRP6</accession>
<feature type="transmembrane region" description="Helical" evidence="10">
    <location>
        <begin position="1558"/>
        <end position="1576"/>
    </location>
</feature>
<feature type="region of interest" description="Disordered" evidence="9">
    <location>
        <begin position="1177"/>
        <end position="1225"/>
    </location>
</feature>
<feature type="compositionally biased region" description="Basic and acidic residues" evidence="9">
    <location>
        <begin position="156"/>
        <end position="165"/>
    </location>
</feature>
<feature type="compositionally biased region" description="Basic and acidic residues" evidence="9">
    <location>
        <begin position="533"/>
        <end position="556"/>
    </location>
</feature>
<gene>
    <name evidence="11" type="ORF">TKK_010227</name>
</gene>
<evidence type="ECO:0000256" key="7">
    <source>
        <dbReference type="ARBA" id="ARBA00023136"/>
    </source>
</evidence>
<evidence type="ECO:0000256" key="4">
    <source>
        <dbReference type="ARBA" id="ARBA00022692"/>
    </source>
</evidence>
<evidence type="ECO:0000256" key="1">
    <source>
        <dbReference type="ARBA" id="ARBA00004167"/>
    </source>
</evidence>
<proteinExistence type="predicted"/>
<feature type="region of interest" description="Disordered" evidence="9">
    <location>
        <begin position="528"/>
        <end position="556"/>
    </location>
</feature>
<evidence type="ECO:0000256" key="2">
    <source>
        <dbReference type="ARBA" id="ARBA00004496"/>
    </source>
</evidence>
<evidence type="ECO:0000256" key="3">
    <source>
        <dbReference type="ARBA" id="ARBA00022490"/>
    </source>
</evidence>
<comment type="caution">
    <text evidence="11">The sequence shown here is derived from an EMBL/GenBank/DDBJ whole genome shotgun (WGS) entry which is preliminary data.</text>
</comment>
<feature type="compositionally biased region" description="Acidic residues" evidence="9">
    <location>
        <begin position="1216"/>
        <end position="1225"/>
    </location>
</feature>
<dbReference type="Pfam" id="PF05781">
    <property type="entry name" value="MRVI1"/>
    <property type="match status" value="1"/>
</dbReference>
<feature type="region of interest" description="Disordered" evidence="9">
    <location>
        <begin position="1103"/>
        <end position="1145"/>
    </location>
</feature>
<feature type="compositionally biased region" description="Basic and acidic residues" evidence="9">
    <location>
        <begin position="1185"/>
        <end position="1194"/>
    </location>
</feature>
<dbReference type="PANTHER" id="PTHR15352:SF1">
    <property type="entry name" value="KASH5-LIKE COILED-COIL DOMAIN-CONTAINING PROTEIN"/>
    <property type="match status" value="1"/>
</dbReference>
<feature type="region of interest" description="Disordered" evidence="9">
    <location>
        <begin position="1020"/>
        <end position="1068"/>
    </location>
</feature>
<dbReference type="InterPro" id="IPR008677">
    <property type="entry name" value="MRVI1"/>
</dbReference>
<keyword evidence="7 10" id="KW-0472">Membrane</keyword>
<dbReference type="GO" id="GO:0016020">
    <property type="term" value="C:membrane"/>
    <property type="evidence" value="ECO:0007669"/>
    <property type="project" value="UniProtKB-SubCell"/>
</dbReference>
<feature type="region of interest" description="Disordered" evidence="9">
    <location>
        <begin position="143"/>
        <end position="177"/>
    </location>
</feature>
<evidence type="ECO:0000256" key="9">
    <source>
        <dbReference type="SAM" id="MobiDB-lite"/>
    </source>
</evidence>
<dbReference type="GO" id="GO:0005737">
    <property type="term" value="C:cytoplasm"/>
    <property type="evidence" value="ECO:0007669"/>
    <property type="project" value="UniProtKB-SubCell"/>
</dbReference>
<evidence type="ECO:0000256" key="5">
    <source>
        <dbReference type="ARBA" id="ARBA00022989"/>
    </source>
</evidence>
<keyword evidence="5 10" id="KW-1133">Transmembrane helix</keyword>
<protein>
    <submittedName>
        <fullName evidence="11">Uncharacterized protein</fullName>
    </submittedName>
</protein>
<keyword evidence="3" id="KW-0963">Cytoplasm</keyword>
<feature type="compositionally biased region" description="Low complexity" evidence="9">
    <location>
        <begin position="1050"/>
        <end position="1063"/>
    </location>
</feature>
<dbReference type="PANTHER" id="PTHR15352">
    <property type="entry name" value="LYMPHOID-RESTRICTED MEMBRANE PROTEIN, JAW1"/>
    <property type="match status" value="1"/>
</dbReference>
<evidence type="ECO:0000313" key="12">
    <source>
        <dbReference type="Proteomes" id="UP001627154"/>
    </source>
</evidence>
<reference evidence="11 12" key="1">
    <citation type="journal article" date="2024" name="bioRxiv">
        <title>A reference genome for Trichogramma kaykai: A tiny desert-dwelling parasitoid wasp with competing sex-ratio distorters.</title>
        <authorList>
            <person name="Culotta J."/>
            <person name="Lindsey A.R."/>
        </authorList>
    </citation>
    <scope>NUCLEOTIDE SEQUENCE [LARGE SCALE GENOMIC DNA]</scope>
    <source>
        <strain evidence="11 12">KSX58</strain>
    </source>
</reference>
<feature type="coiled-coil region" evidence="8">
    <location>
        <begin position="231"/>
        <end position="405"/>
    </location>
</feature>
<organism evidence="11 12">
    <name type="scientific">Trichogramma kaykai</name>
    <dbReference type="NCBI Taxonomy" id="54128"/>
    <lineage>
        <taxon>Eukaryota</taxon>
        <taxon>Metazoa</taxon>
        <taxon>Ecdysozoa</taxon>
        <taxon>Arthropoda</taxon>
        <taxon>Hexapoda</taxon>
        <taxon>Insecta</taxon>
        <taxon>Pterygota</taxon>
        <taxon>Neoptera</taxon>
        <taxon>Endopterygota</taxon>
        <taxon>Hymenoptera</taxon>
        <taxon>Apocrita</taxon>
        <taxon>Proctotrupomorpha</taxon>
        <taxon>Chalcidoidea</taxon>
        <taxon>Trichogrammatidae</taxon>
        <taxon>Trichogramma</taxon>
    </lineage>
</organism>
<dbReference type="EMBL" id="JBJJXI010000078">
    <property type="protein sequence ID" value="KAL3395691.1"/>
    <property type="molecule type" value="Genomic_DNA"/>
</dbReference>
<keyword evidence="12" id="KW-1185">Reference proteome</keyword>
<comment type="subcellular location">
    <subcellularLocation>
        <location evidence="2">Cytoplasm</location>
    </subcellularLocation>
    <subcellularLocation>
        <location evidence="1">Membrane</location>
        <topology evidence="1">Single-pass membrane protein</topology>
    </subcellularLocation>
</comment>
<dbReference type="Proteomes" id="UP001627154">
    <property type="component" value="Unassembled WGS sequence"/>
</dbReference>